<evidence type="ECO:0000256" key="3">
    <source>
        <dbReference type="PROSITE-ProRule" id="PRU00339"/>
    </source>
</evidence>
<sequence>MKSHLLVIASLLLASSCVFSQETGSTSNAALSGLSIETQTTEERIQFLLDVATAYFNEDDFESAISAYERILEIDPMHQQTRFIIGHVYISGKQYKKAEEQLSALIEDYPEDFKLLNNLAWLYATAEDPSFRDGQKAISLARQAIVLAPNDHHVWSTLSEAYYVSSEYEKAYRSINHMAALAARYGTDITKESVEDYNEQIRKCKRAMDTAEAIKGDLEE</sequence>
<dbReference type="EMBL" id="CAAHFH010000002">
    <property type="protein sequence ID" value="VGO22158.1"/>
    <property type="molecule type" value="Genomic_DNA"/>
</dbReference>
<feature type="signal peptide" evidence="4">
    <location>
        <begin position="1"/>
        <end position="20"/>
    </location>
</feature>
<evidence type="ECO:0000256" key="2">
    <source>
        <dbReference type="ARBA" id="ARBA00022803"/>
    </source>
</evidence>
<keyword evidence="4" id="KW-0732">Signal</keyword>
<dbReference type="InterPro" id="IPR011990">
    <property type="entry name" value="TPR-like_helical_dom_sf"/>
</dbReference>
<dbReference type="Pfam" id="PF14559">
    <property type="entry name" value="TPR_19"/>
    <property type="match status" value="1"/>
</dbReference>
<dbReference type="AlphaFoldDB" id="A0A6C2UPM7"/>
<name>A0A6C2UPM7_9BACT</name>
<evidence type="ECO:0000256" key="4">
    <source>
        <dbReference type="SAM" id="SignalP"/>
    </source>
</evidence>
<proteinExistence type="predicted"/>
<evidence type="ECO:0000256" key="1">
    <source>
        <dbReference type="ARBA" id="ARBA00022737"/>
    </source>
</evidence>
<dbReference type="PROSITE" id="PS50293">
    <property type="entry name" value="TPR_REGION"/>
    <property type="match status" value="1"/>
</dbReference>
<organism evidence="5 6">
    <name type="scientific">Pontiella sulfatireligans</name>
    <dbReference type="NCBI Taxonomy" id="2750658"/>
    <lineage>
        <taxon>Bacteria</taxon>
        <taxon>Pseudomonadati</taxon>
        <taxon>Kiritimatiellota</taxon>
        <taxon>Kiritimatiellia</taxon>
        <taxon>Kiritimatiellales</taxon>
        <taxon>Pontiellaceae</taxon>
        <taxon>Pontiella</taxon>
    </lineage>
</organism>
<gene>
    <name evidence="5" type="ORF">SCARR_04239</name>
</gene>
<keyword evidence="1" id="KW-0677">Repeat</keyword>
<feature type="repeat" description="TPR" evidence="3">
    <location>
        <begin position="45"/>
        <end position="78"/>
    </location>
</feature>
<evidence type="ECO:0000313" key="5">
    <source>
        <dbReference type="EMBL" id="VGO22158.1"/>
    </source>
</evidence>
<dbReference type="SUPFAM" id="SSF48452">
    <property type="entry name" value="TPR-like"/>
    <property type="match status" value="1"/>
</dbReference>
<dbReference type="RefSeq" id="WP_136063560.1">
    <property type="nucleotide sequence ID" value="NZ_CAAHFH010000002.1"/>
</dbReference>
<feature type="chain" id="PRO_5025608347" evidence="4">
    <location>
        <begin position="21"/>
        <end position="220"/>
    </location>
</feature>
<dbReference type="Proteomes" id="UP000346198">
    <property type="component" value="Unassembled WGS sequence"/>
</dbReference>
<dbReference type="PROSITE" id="PS51257">
    <property type="entry name" value="PROKAR_LIPOPROTEIN"/>
    <property type="match status" value="1"/>
</dbReference>
<keyword evidence="2 3" id="KW-0802">TPR repeat</keyword>
<dbReference type="PANTHER" id="PTHR45586:SF1">
    <property type="entry name" value="LIPOPOLYSACCHARIDE ASSEMBLY PROTEIN B"/>
    <property type="match status" value="1"/>
</dbReference>
<dbReference type="InterPro" id="IPR051012">
    <property type="entry name" value="CellSynth/LPSAsmb/PSIAsmb"/>
</dbReference>
<reference evidence="5 6" key="1">
    <citation type="submission" date="2019-04" db="EMBL/GenBank/DDBJ databases">
        <authorList>
            <person name="Van Vliet M D."/>
        </authorList>
    </citation>
    <scope>NUCLEOTIDE SEQUENCE [LARGE SCALE GENOMIC DNA]</scope>
    <source>
        <strain evidence="5 6">F21</strain>
    </source>
</reference>
<dbReference type="InterPro" id="IPR019734">
    <property type="entry name" value="TPR_rpt"/>
</dbReference>
<dbReference type="Gene3D" id="1.25.40.10">
    <property type="entry name" value="Tetratricopeptide repeat domain"/>
    <property type="match status" value="1"/>
</dbReference>
<dbReference type="PANTHER" id="PTHR45586">
    <property type="entry name" value="TPR REPEAT-CONTAINING PROTEIN PA4667"/>
    <property type="match status" value="1"/>
</dbReference>
<evidence type="ECO:0000313" key="6">
    <source>
        <dbReference type="Proteomes" id="UP000346198"/>
    </source>
</evidence>
<dbReference type="PROSITE" id="PS50005">
    <property type="entry name" value="TPR"/>
    <property type="match status" value="1"/>
</dbReference>
<accession>A0A6C2UPM7</accession>
<dbReference type="SMART" id="SM00028">
    <property type="entry name" value="TPR"/>
    <property type="match status" value="2"/>
</dbReference>
<keyword evidence="6" id="KW-1185">Reference proteome</keyword>
<protein>
    <submittedName>
        <fullName evidence="5">Uncharacterized protein</fullName>
    </submittedName>
</protein>